<evidence type="ECO:0000256" key="1">
    <source>
        <dbReference type="ARBA" id="ARBA00004651"/>
    </source>
</evidence>
<dbReference type="GO" id="GO:0005886">
    <property type="term" value="C:plasma membrane"/>
    <property type="evidence" value="ECO:0007669"/>
    <property type="project" value="UniProtKB-SubCell"/>
</dbReference>
<keyword evidence="2" id="KW-1003">Cell membrane</keyword>
<sequence>MTGVKQSIKKYSIVILITFIFIVVGYGVSLLEKTQWKSEAQIFQPTTNELGNYYALASMYQFIQGKVLSEEHLTQKVYEEFKRQLTSYDNIRRFWQQTPYYKQKETGNIQADRILLEELVKTVKFSTARRGTADSLTLQLDNPKQAFEMLNAFIAYTNLSARQVIYSELIGEWKTLFNQVDSAAQLNLGSLLQGDAIGTQDWQGKLKMMRAVSPLDNNLIAYRYLKTPSQPLQSEPFSLFWIFIGGLVGILVGIITVKVIENRKRKFK</sequence>
<evidence type="ECO:0000256" key="5">
    <source>
        <dbReference type="ARBA" id="ARBA00023136"/>
    </source>
</evidence>
<proteinExistence type="predicted"/>
<dbReference type="Gene3D" id="3.30.1890.10">
    <property type="entry name" value="FepE-like"/>
    <property type="match status" value="1"/>
</dbReference>
<dbReference type="Pfam" id="PF02706">
    <property type="entry name" value="Wzz"/>
    <property type="match status" value="1"/>
</dbReference>
<evidence type="ECO:0000313" key="8">
    <source>
        <dbReference type="EMBL" id="RZN55872.1"/>
    </source>
</evidence>
<accession>A0A8B3TF73</accession>
<evidence type="ECO:0000256" key="3">
    <source>
        <dbReference type="ARBA" id="ARBA00022692"/>
    </source>
</evidence>
<dbReference type="AlphaFoldDB" id="A0A8B3TF73"/>
<feature type="transmembrane region" description="Helical" evidence="6">
    <location>
        <begin position="239"/>
        <end position="260"/>
    </location>
</feature>
<comment type="caution">
    <text evidence="8">The sequence shown here is derived from an EMBL/GenBank/DDBJ whole genome shotgun (WGS) entry which is preliminary data.</text>
</comment>
<keyword evidence="5 6" id="KW-0472">Membrane</keyword>
<protein>
    <submittedName>
        <fullName evidence="8">LPS chain length-determining protein</fullName>
    </submittedName>
</protein>
<evidence type="ECO:0000313" key="9">
    <source>
        <dbReference type="Proteomes" id="UP000294229"/>
    </source>
</evidence>
<dbReference type="SUPFAM" id="SSF160355">
    <property type="entry name" value="Bacterial polysaccharide co-polymerase-like"/>
    <property type="match status" value="1"/>
</dbReference>
<evidence type="ECO:0000259" key="7">
    <source>
        <dbReference type="Pfam" id="PF02706"/>
    </source>
</evidence>
<feature type="domain" description="Polysaccharide chain length determinant N-terminal" evidence="7">
    <location>
        <begin position="9"/>
        <end position="97"/>
    </location>
</feature>
<name>A0A8B3TF73_AVIPA</name>
<evidence type="ECO:0000256" key="2">
    <source>
        <dbReference type="ARBA" id="ARBA00022475"/>
    </source>
</evidence>
<feature type="transmembrane region" description="Helical" evidence="6">
    <location>
        <begin position="12"/>
        <end position="31"/>
    </location>
</feature>
<dbReference type="InterPro" id="IPR003856">
    <property type="entry name" value="LPS_length_determ_N"/>
</dbReference>
<dbReference type="EMBL" id="RQXS01000077">
    <property type="protein sequence ID" value="RZN55872.1"/>
    <property type="molecule type" value="Genomic_DNA"/>
</dbReference>
<keyword evidence="4 6" id="KW-1133">Transmembrane helix</keyword>
<reference evidence="8 9" key="1">
    <citation type="submission" date="2018-11" db="EMBL/GenBank/DDBJ databases">
        <title>Sequencing Av. paragallinarum serogroups.</title>
        <authorList>
            <person name="Hellmuth J.E."/>
            <person name="Boucher C.E."/>
            <person name="Cason E.D."/>
        </authorList>
    </citation>
    <scope>NUCLEOTIDE SEQUENCE [LARGE SCALE GENOMIC DNA]</scope>
    <source>
        <strain evidence="8 9">SA-3</strain>
    </source>
</reference>
<keyword evidence="3 6" id="KW-0812">Transmembrane</keyword>
<gene>
    <name evidence="8" type="ORF">EIG79_10880</name>
</gene>
<organism evidence="8 9">
    <name type="scientific">Avibacterium paragallinarum</name>
    <name type="common">Haemophilus gallinarum</name>
    <dbReference type="NCBI Taxonomy" id="728"/>
    <lineage>
        <taxon>Bacteria</taxon>
        <taxon>Pseudomonadati</taxon>
        <taxon>Pseudomonadota</taxon>
        <taxon>Gammaproteobacteria</taxon>
        <taxon>Pasteurellales</taxon>
        <taxon>Pasteurellaceae</taxon>
        <taxon>Avibacterium</taxon>
    </lineage>
</organism>
<comment type="subcellular location">
    <subcellularLocation>
        <location evidence="1">Cell membrane</location>
        <topology evidence="1">Multi-pass membrane protein</topology>
    </subcellularLocation>
</comment>
<dbReference type="Proteomes" id="UP000294229">
    <property type="component" value="Unassembled WGS sequence"/>
</dbReference>
<evidence type="ECO:0000256" key="4">
    <source>
        <dbReference type="ARBA" id="ARBA00022989"/>
    </source>
</evidence>
<evidence type="ECO:0000256" key="6">
    <source>
        <dbReference type="SAM" id="Phobius"/>
    </source>
</evidence>